<dbReference type="GO" id="GO:0005886">
    <property type="term" value="C:plasma membrane"/>
    <property type="evidence" value="ECO:0007669"/>
    <property type="project" value="TreeGrafter"/>
</dbReference>
<evidence type="ECO:0000313" key="4">
    <source>
        <dbReference type="Proteomes" id="UP000284333"/>
    </source>
</evidence>
<comment type="similarity">
    <text evidence="1">Belongs to the F420H(2)-dependent quinone reductase family.</text>
</comment>
<protein>
    <submittedName>
        <fullName evidence="3">Nitroreductase family deazaflavin-dependent oxidoreductase</fullName>
    </submittedName>
</protein>
<dbReference type="InterPro" id="IPR012349">
    <property type="entry name" value="Split_barrel_FMN-bd"/>
</dbReference>
<evidence type="ECO:0000256" key="1">
    <source>
        <dbReference type="ARBA" id="ARBA00008710"/>
    </source>
</evidence>
<organism evidence="3 4">
    <name type="scientific">Rhodococcus spongiicola</name>
    <dbReference type="NCBI Taxonomy" id="2487352"/>
    <lineage>
        <taxon>Bacteria</taxon>
        <taxon>Bacillati</taxon>
        <taxon>Actinomycetota</taxon>
        <taxon>Actinomycetes</taxon>
        <taxon>Mycobacteriales</taxon>
        <taxon>Nocardiaceae</taxon>
        <taxon>Rhodococcus</taxon>
    </lineage>
</organism>
<dbReference type="Pfam" id="PF04075">
    <property type="entry name" value="F420H2_quin_red"/>
    <property type="match status" value="1"/>
</dbReference>
<sequence length="152" mass="17026">MSFTHPRGTRGGRQPGGRMIRWVNKFAMRSIRRSSGKFMGGDALVLTTVGRKSGQPRSTPVSWFQGLDDSWVVVASAAGARSNPAWYHNLAAHPDQVTIEMAGQSIAVTARELHGEERDRTWETIKTTYPRFGQYQQKTDRLLPVIALTRRS</sequence>
<dbReference type="GO" id="GO:0070967">
    <property type="term" value="F:coenzyme F420 binding"/>
    <property type="evidence" value="ECO:0007669"/>
    <property type="project" value="TreeGrafter"/>
</dbReference>
<dbReference type="NCBIfam" id="TIGR00026">
    <property type="entry name" value="hi_GC_TIGR00026"/>
    <property type="match status" value="1"/>
</dbReference>
<dbReference type="GO" id="GO:0016491">
    <property type="term" value="F:oxidoreductase activity"/>
    <property type="evidence" value="ECO:0007669"/>
    <property type="project" value="InterPro"/>
</dbReference>
<dbReference type="OrthoDB" id="8225825at2"/>
<name>A0A3S3AR21_9NOCA</name>
<dbReference type="InterPro" id="IPR004378">
    <property type="entry name" value="F420H2_quin_Rdtase"/>
</dbReference>
<comment type="catalytic activity">
    <reaction evidence="2">
        <text>oxidized coenzyme F420-(gamma-L-Glu)(n) + a quinol + H(+) = reduced coenzyme F420-(gamma-L-Glu)(n) + a quinone</text>
        <dbReference type="Rhea" id="RHEA:39663"/>
        <dbReference type="Rhea" id="RHEA-COMP:12939"/>
        <dbReference type="Rhea" id="RHEA-COMP:14378"/>
        <dbReference type="ChEBI" id="CHEBI:15378"/>
        <dbReference type="ChEBI" id="CHEBI:24646"/>
        <dbReference type="ChEBI" id="CHEBI:132124"/>
        <dbReference type="ChEBI" id="CHEBI:133980"/>
        <dbReference type="ChEBI" id="CHEBI:139511"/>
    </reaction>
</comment>
<dbReference type="AlphaFoldDB" id="A0A3S3AR21"/>
<dbReference type="Gene3D" id="2.30.110.10">
    <property type="entry name" value="Electron Transport, Fmn-binding Protein, Chain A"/>
    <property type="match status" value="1"/>
</dbReference>
<dbReference type="PANTHER" id="PTHR39428:SF1">
    <property type="entry name" value="F420H(2)-DEPENDENT QUINONE REDUCTASE RV1261C"/>
    <property type="match status" value="1"/>
</dbReference>
<dbReference type="EMBL" id="RKLN01000001">
    <property type="protein sequence ID" value="RVW06408.1"/>
    <property type="molecule type" value="Genomic_DNA"/>
</dbReference>
<evidence type="ECO:0000313" key="3">
    <source>
        <dbReference type="EMBL" id="RVW06408.1"/>
    </source>
</evidence>
<accession>A0A3S3AR21</accession>
<dbReference type="PANTHER" id="PTHR39428">
    <property type="entry name" value="F420H(2)-DEPENDENT QUINONE REDUCTASE RV1261C"/>
    <property type="match status" value="1"/>
</dbReference>
<dbReference type="Proteomes" id="UP000284333">
    <property type="component" value="Unassembled WGS sequence"/>
</dbReference>
<evidence type="ECO:0000256" key="2">
    <source>
        <dbReference type="ARBA" id="ARBA00049106"/>
    </source>
</evidence>
<comment type="caution">
    <text evidence="3">The sequence shown here is derived from an EMBL/GenBank/DDBJ whole genome shotgun (WGS) entry which is preliminary data.</text>
</comment>
<dbReference type="SUPFAM" id="SSF50475">
    <property type="entry name" value="FMN-binding split barrel"/>
    <property type="match status" value="1"/>
</dbReference>
<gene>
    <name evidence="3" type="ORF">EF834_02990</name>
</gene>
<reference evidence="3 4" key="1">
    <citation type="submission" date="2018-11" db="EMBL/GenBank/DDBJ databases">
        <title>Rhodococcus spongicola sp. nov. and Rhodococcus xishaensis sp. nov. from marine sponges.</title>
        <authorList>
            <person name="Li L."/>
            <person name="Lin H.W."/>
        </authorList>
    </citation>
    <scope>NUCLEOTIDE SEQUENCE [LARGE SCALE GENOMIC DNA]</scope>
    <source>
        <strain evidence="3 4">LHW50502</strain>
    </source>
</reference>
<dbReference type="RefSeq" id="WP_127945620.1">
    <property type="nucleotide sequence ID" value="NZ_RKLN01000001.1"/>
</dbReference>
<proteinExistence type="inferred from homology"/>
<keyword evidence="4" id="KW-1185">Reference proteome</keyword>